<keyword evidence="7" id="KW-0630">Potassium</keyword>
<dbReference type="PANTHER" id="PTHR11537">
    <property type="entry name" value="VOLTAGE-GATED POTASSIUM CHANNEL"/>
    <property type="match status" value="1"/>
</dbReference>
<keyword evidence="16" id="KW-1185">Reference proteome</keyword>
<proteinExistence type="predicted"/>
<feature type="domain" description="Ion transport" evidence="14">
    <location>
        <begin position="28"/>
        <end position="252"/>
    </location>
</feature>
<evidence type="ECO:0000256" key="9">
    <source>
        <dbReference type="ARBA" id="ARBA00023065"/>
    </source>
</evidence>
<feature type="transmembrane region" description="Helical" evidence="13">
    <location>
        <begin position="99"/>
        <end position="122"/>
    </location>
</feature>
<reference evidence="15 16" key="1">
    <citation type="submission" date="2021-12" db="EMBL/GenBank/DDBJ databases">
        <title>Genome sequencing of bacteria with rrn-lacking chromosome and rrn-plasmid.</title>
        <authorList>
            <person name="Anda M."/>
            <person name="Iwasaki W."/>
        </authorList>
    </citation>
    <scope>NUCLEOTIDE SEQUENCE [LARGE SCALE GENOMIC DNA]</scope>
    <source>
        <strain evidence="15 16">NBRC 15940</strain>
    </source>
</reference>
<keyword evidence="4 13" id="KW-0812">Transmembrane</keyword>
<feature type="transmembrane region" description="Helical" evidence="13">
    <location>
        <begin position="30"/>
        <end position="48"/>
    </location>
</feature>
<keyword evidence="8 13" id="KW-1133">Transmembrane helix</keyword>
<dbReference type="Proteomes" id="UP001310022">
    <property type="component" value="Unassembled WGS sequence"/>
</dbReference>
<dbReference type="Pfam" id="PF00520">
    <property type="entry name" value="Ion_trans"/>
    <property type="match status" value="1"/>
</dbReference>
<evidence type="ECO:0000256" key="1">
    <source>
        <dbReference type="ARBA" id="ARBA00004141"/>
    </source>
</evidence>
<evidence type="ECO:0000313" key="15">
    <source>
        <dbReference type="EMBL" id="GJM60937.1"/>
    </source>
</evidence>
<feature type="transmembrane region" description="Helical" evidence="13">
    <location>
        <begin position="197"/>
        <end position="214"/>
    </location>
</feature>
<evidence type="ECO:0000256" key="13">
    <source>
        <dbReference type="SAM" id="Phobius"/>
    </source>
</evidence>
<evidence type="ECO:0000256" key="12">
    <source>
        <dbReference type="SAM" id="MobiDB-lite"/>
    </source>
</evidence>
<evidence type="ECO:0000256" key="3">
    <source>
        <dbReference type="ARBA" id="ARBA00022538"/>
    </source>
</evidence>
<protein>
    <submittedName>
        <fullName evidence="15">Potassium voltage gated channel, Shab-related subfamily, member 2</fullName>
    </submittedName>
</protein>
<dbReference type="AlphaFoldDB" id="A0AAN4VWW9"/>
<evidence type="ECO:0000259" key="14">
    <source>
        <dbReference type="Pfam" id="PF00520"/>
    </source>
</evidence>
<comment type="subcellular location">
    <subcellularLocation>
        <location evidence="1">Membrane</location>
        <topology evidence="1">Multi-pass membrane protein</topology>
    </subcellularLocation>
</comment>
<gene>
    <name evidence="15" type="primary">kcnb2</name>
    <name evidence="15" type="ORF">PEDI_14890</name>
</gene>
<comment type="caution">
    <text evidence="15">The sequence shown here is derived from an EMBL/GenBank/DDBJ whole genome shotgun (WGS) entry which is preliminary data.</text>
</comment>
<dbReference type="InterPro" id="IPR005821">
    <property type="entry name" value="Ion_trans_dom"/>
</dbReference>
<evidence type="ECO:0000256" key="10">
    <source>
        <dbReference type="ARBA" id="ARBA00023136"/>
    </source>
</evidence>
<keyword evidence="10 13" id="KW-0472">Membrane</keyword>
<sequence length="279" mass="32189">MWENFTFPNMKQLSYNLLQKGTHGADINKYFDYGIMSLIFINIGALILESIPEFQQQYSLLFQAIEYFSIIIFTLEYVMRIYIADMTHPASNNWKSAFLFIFSFYGMVDLLSILPFYLPLIIPIDLRFLRILRLFRFLRVLKLNRYTHSVDLIFQVISEKKNELYMTCFLTIMILVIASFLMFYAEGHHQPEAFPNILAAFWWAVATLTTVGYGDVYPITGLGKFISGMIAIIGIGLVALPTGLISAGFMEKIHKEKKQNKTGSKHTCPHCGKDFHEHS</sequence>
<keyword evidence="3" id="KW-0633">Potassium transport</keyword>
<evidence type="ECO:0000256" key="5">
    <source>
        <dbReference type="ARBA" id="ARBA00022826"/>
    </source>
</evidence>
<evidence type="ECO:0000256" key="4">
    <source>
        <dbReference type="ARBA" id="ARBA00022692"/>
    </source>
</evidence>
<evidence type="ECO:0000256" key="11">
    <source>
        <dbReference type="ARBA" id="ARBA00023303"/>
    </source>
</evidence>
<keyword evidence="6" id="KW-0851">Voltage-gated channel</keyword>
<dbReference type="SUPFAM" id="SSF81324">
    <property type="entry name" value="Voltage-gated potassium channels"/>
    <property type="match status" value="1"/>
</dbReference>
<evidence type="ECO:0000313" key="16">
    <source>
        <dbReference type="Proteomes" id="UP001310022"/>
    </source>
</evidence>
<dbReference type="Gene3D" id="1.20.120.350">
    <property type="entry name" value="Voltage-gated potassium channels. Chain C"/>
    <property type="match status" value="1"/>
</dbReference>
<feature type="transmembrane region" description="Helical" evidence="13">
    <location>
        <begin position="226"/>
        <end position="249"/>
    </location>
</feature>
<dbReference type="Gene3D" id="1.10.287.70">
    <property type="match status" value="1"/>
</dbReference>
<feature type="transmembrane region" description="Helical" evidence="13">
    <location>
        <begin position="164"/>
        <end position="185"/>
    </location>
</feature>
<feature type="region of interest" description="Disordered" evidence="12">
    <location>
        <begin position="260"/>
        <end position="279"/>
    </location>
</feature>
<dbReference type="GO" id="GO:0001508">
    <property type="term" value="P:action potential"/>
    <property type="evidence" value="ECO:0007669"/>
    <property type="project" value="TreeGrafter"/>
</dbReference>
<accession>A0AAN4VWW9</accession>
<dbReference type="InterPro" id="IPR028325">
    <property type="entry name" value="VG_K_chnl"/>
</dbReference>
<dbReference type="InterPro" id="IPR027359">
    <property type="entry name" value="Volt_channel_dom_sf"/>
</dbReference>
<organism evidence="15 16">
    <name type="scientific">Persicobacter diffluens</name>
    <dbReference type="NCBI Taxonomy" id="981"/>
    <lineage>
        <taxon>Bacteria</taxon>
        <taxon>Pseudomonadati</taxon>
        <taxon>Bacteroidota</taxon>
        <taxon>Cytophagia</taxon>
        <taxon>Cytophagales</taxon>
        <taxon>Persicobacteraceae</taxon>
        <taxon>Persicobacter</taxon>
    </lineage>
</organism>
<dbReference type="GO" id="GO:0005249">
    <property type="term" value="F:voltage-gated potassium channel activity"/>
    <property type="evidence" value="ECO:0007669"/>
    <property type="project" value="InterPro"/>
</dbReference>
<dbReference type="PRINTS" id="PR00169">
    <property type="entry name" value="KCHANNEL"/>
</dbReference>
<keyword evidence="2" id="KW-0813">Transport</keyword>
<evidence type="ECO:0000256" key="7">
    <source>
        <dbReference type="ARBA" id="ARBA00022958"/>
    </source>
</evidence>
<dbReference type="GO" id="GO:0008076">
    <property type="term" value="C:voltage-gated potassium channel complex"/>
    <property type="evidence" value="ECO:0007669"/>
    <property type="project" value="InterPro"/>
</dbReference>
<name>A0AAN4VWW9_9BACT</name>
<dbReference type="PANTHER" id="PTHR11537:SF254">
    <property type="entry name" value="POTASSIUM VOLTAGE-GATED CHANNEL PROTEIN SHAB"/>
    <property type="match status" value="1"/>
</dbReference>
<evidence type="ECO:0000256" key="8">
    <source>
        <dbReference type="ARBA" id="ARBA00022989"/>
    </source>
</evidence>
<keyword evidence="11" id="KW-0407">Ion channel</keyword>
<feature type="transmembrane region" description="Helical" evidence="13">
    <location>
        <begin position="60"/>
        <end position="79"/>
    </location>
</feature>
<keyword evidence="5" id="KW-0631">Potassium channel</keyword>
<keyword evidence="9" id="KW-0406">Ion transport</keyword>
<evidence type="ECO:0000256" key="6">
    <source>
        <dbReference type="ARBA" id="ARBA00022882"/>
    </source>
</evidence>
<dbReference type="EMBL" id="BQKE01000001">
    <property type="protein sequence ID" value="GJM60937.1"/>
    <property type="molecule type" value="Genomic_DNA"/>
</dbReference>
<evidence type="ECO:0000256" key="2">
    <source>
        <dbReference type="ARBA" id="ARBA00022448"/>
    </source>
</evidence>